<dbReference type="InterPro" id="IPR000422">
    <property type="entry name" value="DHBP_synthase_RibB"/>
</dbReference>
<comment type="function">
    <text evidence="12">Catalyzes the conversion of D-ribulose 5-phosphate to formate and 3,4-dihydroxy-2-butanone 4-phosphate.</text>
</comment>
<dbReference type="FunFam" id="3.90.870.10:FF:000002">
    <property type="entry name" value="3,4-dihydroxy-2-butanone 4-phosphate synthase"/>
    <property type="match status" value="1"/>
</dbReference>
<reference evidence="14 15" key="1">
    <citation type="journal article" date="2018" name="Mol. Biol. Evol.">
        <title>Broad Genomic Sampling Reveals a Smut Pathogenic Ancestry of the Fungal Clade Ustilaginomycotina.</title>
        <authorList>
            <person name="Kijpornyongpan T."/>
            <person name="Mondo S.J."/>
            <person name="Barry K."/>
            <person name="Sandor L."/>
            <person name="Lee J."/>
            <person name="Lipzen A."/>
            <person name="Pangilinan J."/>
            <person name="LaButti K."/>
            <person name="Hainaut M."/>
            <person name="Henrissat B."/>
            <person name="Grigoriev I.V."/>
            <person name="Spatafora J.W."/>
            <person name="Aime M.C."/>
        </authorList>
    </citation>
    <scope>NUCLEOTIDE SEQUENCE [LARGE SCALE GENOMIC DNA]</scope>
    <source>
        <strain evidence="14 15">MCA 5214</strain>
    </source>
</reference>
<dbReference type="Proteomes" id="UP000245884">
    <property type="component" value="Unassembled WGS sequence"/>
</dbReference>
<evidence type="ECO:0000256" key="13">
    <source>
        <dbReference type="SAM" id="MobiDB-lite"/>
    </source>
</evidence>
<dbReference type="NCBIfam" id="TIGR00506">
    <property type="entry name" value="ribB"/>
    <property type="match status" value="1"/>
</dbReference>
<dbReference type="STRING" id="1569628.A0A316UT67"/>
<keyword evidence="6 12" id="KW-0479">Metal-binding</keyword>
<evidence type="ECO:0000256" key="10">
    <source>
        <dbReference type="ARBA" id="ARBA00023239"/>
    </source>
</evidence>
<evidence type="ECO:0000256" key="4">
    <source>
        <dbReference type="ARBA" id="ARBA00018836"/>
    </source>
</evidence>
<keyword evidence="15" id="KW-1185">Reference proteome</keyword>
<comment type="catalytic activity">
    <reaction evidence="12">
        <text>D-ribulose 5-phosphate = (2S)-2-hydroxy-3-oxobutyl phosphate + formate + H(+)</text>
        <dbReference type="Rhea" id="RHEA:18457"/>
        <dbReference type="ChEBI" id="CHEBI:15378"/>
        <dbReference type="ChEBI" id="CHEBI:15740"/>
        <dbReference type="ChEBI" id="CHEBI:58121"/>
        <dbReference type="ChEBI" id="CHEBI:58830"/>
        <dbReference type="EC" id="4.1.99.12"/>
    </reaction>
</comment>
<comment type="cofactor">
    <cofactor evidence="12">
        <name>Mg(2+)</name>
        <dbReference type="ChEBI" id="CHEBI:18420"/>
    </cofactor>
    <cofactor evidence="12">
        <name>Mn(2+)</name>
        <dbReference type="ChEBI" id="CHEBI:29035"/>
    </cofactor>
    <text evidence="12">Binds 2 divalent metal cations per subunit. Magnesium or manganese.</text>
</comment>
<organism evidence="14 15">
    <name type="scientific">Jaminaea rosea</name>
    <dbReference type="NCBI Taxonomy" id="1569628"/>
    <lineage>
        <taxon>Eukaryota</taxon>
        <taxon>Fungi</taxon>
        <taxon>Dikarya</taxon>
        <taxon>Basidiomycota</taxon>
        <taxon>Ustilaginomycotina</taxon>
        <taxon>Exobasidiomycetes</taxon>
        <taxon>Microstromatales</taxon>
        <taxon>Microstromatales incertae sedis</taxon>
        <taxon>Jaminaea</taxon>
    </lineage>
</organism>
<name>A0A316UT67_9BASI</name>
<evidence type="ECO:0000256" key="12">
    <source>
        <dbReference type="RuleBase" id="RU003843"/>
    </source>
</evidence>
<keyword evidence="8" id="KW-0318">Glutathionylation</keyword>
<dbReference type="AlphaFoldDB" id="A0A316UT67"/>
<protein>
    <recommendedName>
        <fullName evidence="4 12">3,4-dihydroxy-2-butanone 4-phosphate synthase</fullName>
        <shortName evidence="12">DHBP synthase</shortName>
        <ecNumber evidence="3 12">4.1.99.12</ecNumber>
    </recommendedName>
</protein>
<keyword evidence="9 12" id="KW-0464">Manganese</keyword>
<dbReference type="GO" id="GO:0008686">
    <property type="term" value="F:3,4-dihydroxy-2-butanone-4-phosphate synthase activity"/>
    <property type="evidence" value="ECO:0007669"/>
    <property type="project" value="UniProtKB-EC"/>
</dbReference>
<evidence type="ECO:0000256" key="2">
    <source>
        <dbReference type="ARBA" id="ARBA00011738"/>
    </source>
</evidence>
<evidence type="ECO:0000256" key="7">
    <source>
        <dbReference type="ARBA" id="ARBA00022842"/>
    </source>
</evidence>
<comment type="similarity">
    <text evidence="11 12">Belongs to the DHBP synthase family.</text>
</comment>
<evidence type="ECO:0000256" key="6">
    <source>
        <dbReference type="ARBA" id="ARBA00022723"/>
    </source>
</evidence>
<keyword evidence="7 12" id="KW-0460">Magnesium</keyword>
<accession>A0A316UT67</accession>
<feature type="region of interest" description="Disordered" evidence="13">
    <location>
        <begin position="238"/>
        <end position="269"/>
    </location>
</feature>
<dbReference type="OrthoDB" id="60371at2759"/>
<evidence type="ECO:0000313" key="14">
    <source>
        <dbReference type="EMBL" id="PWN28477.1"/>
    </source>
</evidence>
<dbReference type="GO" id="GO:0009231">
    <property type="term" value="P:riboflavin biosynthetic process"/>
    <property type="evidence" value="ECO:0007669"/>
    <property type="project" value="UniProtKB-UniPathway"/>
</dbReference>
<dbReference type="Gene3D" id="3.90.870.10">
    <property type="entry name" value="DHBP synthase"/>
    <property type="match status" value="1"/>
</dbReference>
<dbReference type="EC" id="4.1.99.12" evidence="3 12"/>
<evidence type="ECO:0000256" key="5">
    <source>
        <dbReference type="ARBA" id="ARBA00022619"/>
    </source>
</evidence>
<gene>
    <name evidence="14" type="ORF">BDZ90DRAFT_251007</name>
</gene>
<keyword evidence="10 12" id="KW-0456">Lyase</keyword>
<dbReference type="GO" id="GO:0005829">
    <property type="term" value="C:cytosol"/>
    <property type="evidence" value="ECO:0007669"/>
    <property type="project" value="TreeGrafter"/>
</dbReference>
<comment type="pathway">
    <text evidence="1 12">Cofactor biosynthesis; riboflavin biosynthesis; 2-hydroxy-3-oxobutyl phosphate from D-ribulose 5-phosphate: step 1/1.</text>
</comment>
<proteinExistence type="inferred from homology"/>
<feature type="region of interest" description="Disordered" evidence="13">
    <location>
        <begin position="1"/>
        <end position="32"/>
    </location>
</feature>
<evidence type="ECO:0000313" key="15">
    <source>
        <dbReference type="Proteomes" id="UP000245884"/>
    </source>
</evidence>
<dbReference type="RefSeq" id="XP_025363089.1">
    <property type="nucleotide sequence ID" value="XM_025507718.1"/>
</dbReference>
<dbReference type="GO" id="GO:0046872">
    <property type="term" value="F:metal ion binding"/>
    <property type="evidence" value="ECO:0007669"/>
    <property type="project" value="UniProtKB-KW"/>
</dbReference>
<evidence type="ECO:0000256" key="8">
    <source>
        <dbReference type="ARBA" id="ARBA00023206"/>
    </source>
</evidence>
<dbReference type="GO" id="GO:0005758">
    <property type="term" value="C:mitochondrial intermembrane space"/>
    <property type="evidence" value="ECO:0007669"/>
    <property type="project" value="TreeGrafter"/>
</dbReference>
<evidence type="ECO:0000256" key="11">
    <source>
        <dbReference type="ARBA" id="ARBA00060730"/>
    </source>
</evidence>
<evidence type="ECO:0000256" key="9">
    <source>
        <dbReference type="ARBA" id="ARBA00023211"/>
    </source>
</evidence>
<dbReference type="Pfam" id="PF00926">
    <property type="entry name" value="DHBP_synthase"/>
    <property type="match status" value="1"/>
</dbReference>
<dbReference type="EMBL" id="KZ819665">
    <property type="protein sequence ID" value="PWN28477.1"/>
    <property type="molecule type" value="Genomic_DNA"/>
</dbReference>
<dbReference type="UniPathway" id="UPA00275">
    <property type="reaction ID" value="UER00399"/>
</dbReference>
<dbReference type="SUPFAM" id="SSF55821">
    <property type="entry name" value="YrdC/RibB"/>
    <property type="match status" value="1"/>
</dbReference>
<dbReference type="PANTHER" id="PTHR21327">
    <property type="entry name" value="GTP CYCLOHYDROLASE II-RELATED"/>
    <property type="match status" value="1"/>
</dbReference>
<evidence type="ECO:0000256" key="3">
    <source>
        <dbReference type="ARBA" id="ARBA00012153"/>
    </source>
</evidence>
<keyword evidence="5 12" id="KW-0686">Riboflavin biosynthesis</keyword>
<dbReference type="PANTHER" id="PTHR21327:SF18">
    <property type="entry name" value="3,4-DIHYDROXY-2-BUTANONE 4-PHOSPHATE SYNTHASE"/>
    <property type="match status" value="1"/>
</dbReference>
<dbReference type="GeneID" id="37029541"/>
<comment type="subunit">
    <text evidence="2 12">Homodimer.</text>
</comment>
<sequence length="269" mass="28498">MASSSSASTAAPLAQPNGSHPSSSTSSQPQFDSIPSAISALQAGEFVVVLDSEDRENEGDLIIPAANVTQEQMAWLIKHSSGFVCISLHPARIEELQLPMMYPNNEEPHKTAYTVTVDYRHGTTTGISAADRSLTARKLSQSSGATASDFSRPGHLCPLRYTEGGVRVRMGHTEASVDLAVAAGFPAAALLCELVDPDSKGGDIAARDACFKFAREHGLKVVTIEALKRWREEREGPLKLSGGEGALDRQRGVSLSEQKVVGPASGATQ</sequence>
<evidence type="ECO:0000256" key="1">
    <source>
        <dbReference type="ARBA" id="ARBA00004904"/>
    </source>
</evidence>
<dbReference type="InterPro" id="IPR017945">
    <property type="entry name" value="DHBP_synth_RibB-like_a/b_dom"/>
</dbReference>